<evidence type="ECO:0000313" key="9">
    <source>
        <dbReference type="Proteomes" id="UP000183557"/>
    </source>
</evidence>
<feature type="transmembrane region" description="Helical" evidence="6">
    <location>
        <begin position="104"/>
        <end position="124"/>
    </location>
</feature>
<dbReference type="PANTHER" id="PTHR23519">
    <property type="entry name" value="AUTOPHAGY-RELATED PROTEIN 22"/>
    <property type="match status" value="1"/>
</dbReference>
<evidence type="ECO:0000259" key="7">
    <source>
        <dbReference type="PROSITE" id="PS50850"/>
    </source>
</evidence>
<dbReference type="CDD" id="cd17482">
    <property type="entry name" value="MFS_YxiO_like"/>
    <property type="match status" value="1"/>
</dbReference>
<feature type="transmembrane region" description="Helical" evidence="6">
    <location>
        <begin position="358"/>
        <end position="383"/>
    </location>
</feature>
<dbReference type="InterPro" id="IPR020846">
    <property type="entry name" value="MFS_dom"/>
</dbReference>
<dbReference type="STRING" id="240302.BN982_03496"/>
<feature type="transmembrane region" description="Helical" evidence="6">
    <location>
        <begin position="48"/>
        <end position="68"/>
    </location>
</feature>
<dbReference type="AlphaFoldDB" id="A0A1I3SZL2"/>
<feature type="transmembrane region" description="Helical" evidence="6">
    <location>
        <begin position="80"/>
        <end position="98"/>
    </location>
</feature>
<dbReference type="EMBL" id="FOSB01000003">
    <property type="protein sequence ID" value="SFJ62737.1"/>
    <property type="molecule type" value="Genomic_DNA"/>
</dbReference>
<evidence type="ECO:0000256" key="3">
    <source>
        <dbReference type="ARBA" id="ARBA00022692"/>
    </source>
</evidence>
<dbReference type="RefSeq" id="WP_075035733.1">
    <property type="nucleotide sequence ID" value="NZ_FOSB01000003.1"/>
</dbReference>
<feature type="domain" description="Major facilitator superfamily (MFS) profile" evidence="7">
    <location>
        <begin position="1"/>
        <end position="413"/>
    </location>
</feature>
<keyword evidence="3 6" id="KW-0812">Transmembrane</keyword>
<dbReference type="PROSITE" id="PS50850">
    <property type="entry name" value="MFS"/>
    <property type="match status" value="1"/>
</dbReference>
<evidence type="ECO:0000256" key="4">
    <source>
        <dbReference type="ARBA" id="ARBA00022989"/>
    </source>
</evidence>
<gene>
    <name evidence="8" type="ORF">SAMN04487936_103114</name>
</gene>
<dbReference type="InterPro" id="IPR036259">
    <property type="entry name" value="MFS_trans_sf"/>
</dbReference>
<dbReference type="Gene3D" id="1.20.1250.20">
    <property type="entry name" value="MFS general substrate transporter like domains"/>
    <property type="match status" value="1"/>
</dbReference>
<evidence type="ECO:0000256" key="5">
    <source>
        <dbReference type="ARBA" id="ARBA00023136"/>
    </source>
</evidence>
<keyword evidence="4 6" id="KW-1133">Transmembrane helix</keyword>
<evidence type="ECO:0000256" key="6">
    <source>
        <dbReference type="SAM" id="Phobius"/>
    </source>
</evidence>
<reference evidence="9" key="1">
    <citation type="submission" date="2016-10" db="EMBL/GenBank/DDBJ databases">
        <authorList>
            <person name="Varghese N."/>
            <person name="Submissions S."/>
        </authorList>
    </citation>
    <scope>NUCLEOTIDE SEQUENCE [LARGE SCALE GENOMIC DNA]</scope>
    <source>
        <strain evidence="9">CGMCC 1.3704</strain>
    </source>
</reference>
<evidence type="ECO:0000313" key="8">
    <source>
        <dbReference type="EMBL" id="SFJ62737.1"/>
    </source>
</evidence>
<feature type="transmembrane region" description="Helical" evidence="6">
    <location>
        <begin position="12"/>
        <end position="33"/>
    </location>
</feature>
<feature type="transmembrane region" description="Helical" evidence="6">
    <location>
        <begin position="300"/>
        <end position="318"/>
    </location>
</feature>
<organism evidence="8 9">
    <name type="scientific">Halobacillus dabanensis</name>
    <dbReference type="NCBI Taxonomy" id="240302"/>
    <lineage>
        <taxon>Bacteria</taxon>
        <taxon>Bacillati</taxon>
        <taxon>Bacillota</taxon>
        <taxon>Bacilli</taxon>
        <taxon>Bacillales</taxon>
        <taxon>Bacillaceae</taxon>
        <taxon>Halobacillus</taxon>
    </lineage>
</organism>
<sequence>MKKRPVWSWMLYDFGNSAFATTIMAAILPVFYYDVAAKGVQESLAASYWGYSQSIAVLIVAILAPVLGAISDYSAAKKRFLRFFAYMGMLASVLLAFVGEGDYIFASVLLIIGTIGFSGANVFYDAFLPEVAEGQDIDRVSATGFTLGYVGGGVLLAVNLLMIMKYQWFGLSNGLVGTQLAFVSVGVWWFIFSIPLFKNVVEEKKVQPKRTQSYVSIGFQRLGRTWKELKHFKQLLIFLLAFWLYNDGISTIIKMATIYGRDIGIDSNSLITALLITQFVGIPCTFFFGWMAGKIKPKRALIISLFIYLAIVGLGYFMTSALHFYILAICVGFVQGGAQALSRSIFGRMVPGDRHAEFFGFYGISSKFAAIFGPFAFALVGQLTGSSRLGILSLIFFFAVGIILLFILDIDKGVEQAKQRTNPDEKPVLRV</sequence>
<feature type="transmembrane region" description="Helical" evidence="6">
    <location>
        <begin position="176"/>
        <end position="197"/>
    </location>
</feature>
<proteinExistence type="predicted"/>
<comment type="subcellular location">
    <subcellularLocation>
        <location evidence="1">Cell membrane</location>
        <topology evidence="1">Multi-pass membrane protein</topology>
    </subcellularLocation>
</comment>
<dbReference type="PANTHER" id="PTHR23519:SF1">
    <property type="entry name" value="AUTOPHAGY-RELATED PROTEIN 22"/>
    <property type="match status" value="1"/>
</dbReference>
<feature type="transmembrane region" description="Helical" evidence="6">
    <location>
        <begin position="389"/>
        <end position="410"/>
    </location>
</feature>
<dbReference type="Proteomes" id="UP000183557">
    <property type="component" value="Unassembled WGS sequence"/>
</dbReference>
<dbReference type="GO" id="GO:0005886">
    <property type="term" value="C:plasma membrane"/>
    <property type="evidence" value="ECO:0007669"/>
    <property type="project" value="UniProtKB-SubCell"/>
</dbReference>
<dbReference type="SUPFAM" id="SSF103473">
    <property type="entry name" value="MFS general substrate transporter"/>
    <property type="match status" value="1"/>
</dbReference>
<keyword evidence="9" id="KW-1185">Reference proteome</keyword>
<accession>A0A1I3SZL2</accession>
<feature type="transmembrane region" description="Helical" evidence="6">
    <location>
        <begin position="145"/>
        <end position="164"/>
    </location>
</feature>
<feature type="transmembrane region" description="Helical" evidence="6">
    <location>
        <begin position="271"/>
        <end position="293"/>
    </location>
</feature>
<protein>
    <submittedName>
        <fullName evidence="8">MFS transporter, UMF1 family</fullName>
    </submittedName>
</protein>
<keyword evidence="2" id="KW-0813">Transport</keyword>
<feature type="transmembrane region" description="Helical" evidence="6">
    <location>
        <begin position="324"/>
        <end position="346"/>
    </location>
</feature>
<dbReference type="InterPro" id="IPR050495">
    <property type="entry name" value="ATG22/LtaA_families"/>
</dbReference>
<evidence type="ECO:0000256" key="2">
    <source>
        <dbReference type="ARBA" id="ARBA00022448"/>
    </source>
</evidence>
<dbReference type="GO" id="GO:0022857">
    <property type="term" value="F:transmembrane transporter activity"/>
    <property type="evidence" value="ECO:0007669"/>
    <property type="project" value="InterPro"/>
</dbReference>
<evidence type="ECO:0000256" key="1">
    <source>
        <dbReference type="ARBA" id="ARBA00004651"/>
    </source>
</evidence>
<feature type="transmembrane region" description="Helical" evidence="6">
    <location>
        <begin position="235"/>
        <end position="259"/>
    </location>
</feature>
<dbReference type="Pfam" id="PF11700">
    <property type="entry name" value="ATG22"/>
    <property type="match status" value="1"/>
</dbReference>
<keyword evidence="5 6" id="KW-0472">Membrane</keyword>
<dbReference type="OrthoDB" id="9768783at2"/>
<name>A0A1I3SZL2_HALDA</name>
<dbReference type="InterPro" id="IPR024671">
    <property type="entry name" value="Atg22-like"/>
</dbReference>